<evidence type="ECO:0000256" key="5">
    <source>
        <dbReference type="ARBA" id="ARBA00022989"/>
    </source>
</evidence>
<accession>A0A6B3SPV3</accession>
<evidence type="ECO:0000256" key="6">
    <source>
        <dbReference type="ARBA" id="ARBA00023136"/>
    </source>
</evidence>
<dbReference type="SUPFAM" id="SSF103088">
    <property type="entry name" value="OmpA-like"/>
    <property type="match status" value="1"/>
</dbReference>
<sequence length="261" mass="28507">MNRRRERRREPEEPENHERWLISYADFITLLFAFFVVMYALSSINEGKYKMLSNSLINAFGSAPAGAVPRGDGQPKEAPGPLPAHRPRTGEISRQEREKMNNVARDILQVLAPLVKQGKVKITQTVRGVSVDINASVLFAPGDATLSGESSQALKAVAAVLKADDHAIQVEGHTDSTPIRNASFPSNWELSSVRASSVVRLMEENGIAQPRLTAVGYGPTRPVSTNDTAEGRLSNRRVSITIMSNIPGNGAEVPVDLVEWK</sequence>
<evidence type="ECO:0000256" key="9">
    <source>
        <dbReference type="SAM" id="Phobius"/>
    </source>
</evidence>
<keyword evidence="6 7" id="KW-0472">Membrane</keyword>
<dbReference type="CDD" id="cd07185">
    <property type="entry name" value="OmpA_C-like"/>
    <property type="match status" value="1"/>
</dbReference>
<evidence type="ECO:0000256" key="8">
    <source>
        <dbReference type="SAM" id="MobiDB-lite"/>
    </source>
</evidence>
<dbReference type="PANTHER" id="PTHR30329">
    <property type="entry name" value="STATOR ELEMENT OF FLAGELLAR MOTOR COMPLEX"/>
    <property type="match status" value="1"/>
</dbReference>
<evidence type="ECO:0000256" key="4">
    <source>
        <dbReference type="ARBA" id="ARBA00022692"/>
    </source>
</evidence>
<feature type="transmembrane region" description="Helical" evidence="9">
    <location>
        <begin position="21"/>
        <end position="41"/>
    </location>
</feature>
<keyword evidence="11" id="KW-0969">Cilium</keyword>
<feature type="domain" description="OmpA-like" evidence="10">
    <location>
        <begin position="126"/>
        <end position="246"/>
    </location>
</feature>
<reference evidence="11 12" key="1">
    <citation type="submission" date="2020-02" db="EMBL/GenBank/DDBJ databases">
        <authorList>
            <person name="Kim M.K."/>
        </authorList>
    </citation>
    <scope>NUCLEOTIDE SEQUENCE [LARGE SCALE GENOMIC DNA]</scope>
    <source>
        <strain evidence="11 12">17J57-3</strain>
    </source>
</reference>
<dbReference type="InterPro" id="IPR036737">
    <property type="entry name" value="OmpA-like_sf"/>
</dbReference>
<keyword evidence="11" id="KW-0966">Cell projection</keyword>
<evidence type="ECO:0000259" key="10">
    <source>
        <dbReference type="PROSITE" id="PS51123"/>
    </source>
</evidence>
<dbReference type="InterPro" id="IPR006665">
    <property type="entry name" value="OmpA-like"/>
</dbReference>
<dbReference type="InterPro" id="IPR050330">
    <property type="entry name" value="Bact_OuterMem_StrucFunc"/>
</dbReference>
<proteinExistence type="inferred from homology"/>
<dbReference type="Pfam" id="PF00691">
    <property type="entry name" value="OmpA"/>
    <property type="match status" value="1"/>
</dbReference>
<keyword evidence="12" id="KW-1185">Reference proteome</keyword>
<dbReference type="EMBL" id="JAAIVB010000054">
    <property type="protein sequence ID" value="NEX62671.1"/>
    <property type="molecule type" value="Genomic_DNA"/>
</dbReference>
<evidence type="ECO:0000256" key="7">
    <source>
        <dbReference type="PROSITE-ProRule" id="PRU00473"/>
    </source>
</evidence>
<keyword evidence="4 9" id="KW-0812">Transmembrane</keyword>
<name>A0A6B3SPV3_9BURK</name>
<comment type="similarity">
    <text evidence="2">Belongs to the MotB family.</text>
</comment>
<dbReference type="GO" id="GO:0005886">
    <property type="term" value="C:plasma membrane"/>
    <property type="evidence" value="ECO:0007669"/>
    <property type="project" value="UniProtKB-SubCell"/>
</dbReference>
<dbReference type="PROSITE" id="PS51123">
    <property type="entry name" value="OMPA_2"/>
    <property type="match status" value="1"/>
</dbReference>
<dbReference type="RefSeq" id="WP_163965366.1">
    <property type="nucleotide sequence ID" value="NZ_JAAIVB010000054.1"/>
</dbReference>
<evidence type="ECO:0000313" key="12">
    <source>
        <dbReference type="Proteomes" id="UP000482155"/>
    </source>
</evidence>
<evidence type="ECO:0000256" key="3">
    <source>
        <dbReference type="ARBA" id="ARBA00022475"/>
    </source>
</evidence>
<organism evidence="11 12">
    <name type="scientific">Noviherbaspirillum galbum</name>
    <dbReference type="NCBI Taxonomy" id="2709383"/>
    <lineage>
        <taxon>Bacteria</taxon>
        <taxon>Pseudomonadati</taxon>
        <taxon>Pseudomonadota</taxon>
        <taxon>Betaproteobacteria</taxon>
        <taxon>Burkholderiales</taxon>
        <taxon>Oxalobacteraceae</taxon>
        <taxon>Noviherbaspirillum</taxon>
    </lineage>
</organism>
<keyword evidence="3" id="KW-1003">Cell membrane</keyword>
<evidence type="ECO:0000256" key="1">
    <source>
        <dbReference type="ARBA" id="ARBA00004162"/>
    </source>
</evidence>
<dbReference type="Gene3D" id="3.30.1330.60">
    <property type="entry name" value="OmpA-like domain"/>
    <property type="match status" value="1"/>
</dbReference>
<dbReference type="Proteomes" id="UP000482155">
    <property type="component" value="Unassembled WGS sequence"/>
</dbReference>
<dbReference type="NCBIfam" id="NF006541">
    <property type="entry name" value="PRK09038.1"/>
    <property type="match status" value="1"/>
</dbReference>
<feature type="region of interest" description="Disordered" evidence="8">
    <location>
        <begin position="66"/>
        <end position="93"/>
    </location>
</feature>
<gene>
    <name evidence="11" type="primary">motD</name>
    <name evidence="11" type="ORF">G3574_16410</name>
</gene>
<evidence type="ECO:0000256" key="2">
    <source>
        <dbReference type="ARBA" id="ARBA00008914"/>
    </source>
</evidence>
<dbReference type="InterPro" id="IPR025713">
    <property type="entry name" value="MotB-like_N_dom"/>
</dbReference>
<keyword evidence="11" id="KW-0282">Flagellum</keyword>
<keyword evidence="5 9" id="KW-1133">Transmembrane helix</keyword>
<comment type="caution">
    <text evidence="11">The sequence shown here is derived from an EMBL/GenBank/DDBJ whole genome shotgun (WGS) entry which is preliminary data.</text>
</comment>
<comment type="subcellular location">
    <subcellularLocation>
        <location evidence="1">Cell membrane</location>
        <topology evidence="1">Single-pass membrane protein</topology>
    </subcellularLocation>
</comment>
<dbReference type="PANTHER" id="PTHR30329:SF20">
    <property type="entry name" value="EXPORTED PROTEIN"/>
    <property type="match status" value="1"/>
</dbReference>
<dbReference type="Pfam" id="PF13677">
    <property type="entry name" value="MotB_plug"/>
    <property type="match status" value="1"/>
</dbReference>
<evidence type="ECO:0000313" key="11">
    <source>
        <dbReference type="EMBL" id="NEX62671.1"/>
    </source>
</evidence>
<dbReference type="AlphaFoldDB" id="A0A6B3SPV3"/>
<protein>
    <submittedName>
        <fullName evidence="11">Flagellar motor protein MotD</fullName>
    </submittedName>
</protein>